<dbReference type="EMBL" id="CP046904">
    <property type="protein sequence ID" value="QGZ39028.1"/>
    <property type="molecule type" value="Genomic_DNA"/>
</dbReference>
<evidence type="ECO:0000313" key="4">
    <source>
        <dbReference type="Proteomes" id="UP000437862"/>
    </source>
</evidence>
<proteinExistence type="predicted"/>
<sequence>MEAVMFPRHCCAWLLLVLVTAVTATAAQAANGGESFSAGFSNVRVQVFDLTPDDGQPAAYQLGTTITEMRADIASSSGLPTQGIQHTVSDNLPYTLQLNAYGLETTVYTGAGLSDAGFTYVMPSRPVEASAFRLEMLQVTPVILAPHSLLVVDGMANRTTSDLHPYDFIYLRLNGELAGLSTTDFWICCEAPPGTLARPFQFAYANTGSTPMTLSMMLNTMTEVTLAVPEPSGWAMLLAGLVLLAVAGGRGTKRALGRIGKAAGIVALCGNAGIAAAQSAADPFVIGRLSNVALTVVDIAPDDGITAAYHINEESVGLSNAVWWLQGEVRKDVTPPVGTPAQSQLDFMAWQTSIATNGARGDAVSSIVWDAETPLESSFYYSISNSYDYAANITLRPGTALVLSGTLFQQYVPRGMHPYDLVQSFFTAEMNNEYGASHFSSTPAKYGPDTIQEWNQTFDFTLAITNPDPIDAAIGLRLHLYSGMIPRLPLLPVPEPASYAMLLAGLGVLCRYRPKRAGATAG</sequence>
<keyword evidence="1" id="KW-0732">Signal</keyword>
<feature type="signal peptide" evidence="1">
    <location>
        <begin position="1"/>
        <end position="29"/>
    </location>
</feature>
<dbReference type="Pfam" id="PF07589">
    <property type="entry name" value="PEP-CTERM"/>
    <property type="match status" value="2"/>
</dbReference>
<protein>
    <submittedName>
        <fullName evidence="3">PEP-CTERM sorting domain-containing protein</fullName>
    </submittedName>
</protein>
<name>A0ABX6FN95_9BURK</name>
<dbReference type="InterPro" id="IPR013424">
    <property type="entry name" value="Ice-binding_C"/>
</dbReference>
<organism evidence="3 4">
    <name type="scientific">Pseudoduganella flava</name>
    <dbReference type="NCBI Taxonomy" id="871742"/>
    <lineage>
        <taxon>Bacteria</taxon>
        <taxon>Pseudomonadati</taxon>
        <taxon>Pseudomonadota</taxon>
        <taxon>Betaproteobacteria</taxon>
        <taxon>Burkholderiales</taxon>
        <taxon>Oxalobacteraceae</taxon>
        <taxon>Telluria group</taxon>
        <taxon>Pseudoduganella</taxon>
    </lineage>
</organism>
<evidence type="ECO:0000259" key="2">
    <source>
        <dbReference type="Pfam" id="PF07589"/>
    </source>
</evidence>
<reference evidence="3 4" key="1">
    <citation type="submission" date="2019-12" db="EMBL/GenBank/DDBJ databases">
        <title>Draft Genome Sequences of Six Type Strains of the Genus Massilia.</title>
        <authorList>
            <person name="Miess H."/>
            <person name="Frediansyah A."/>
            <person name="Goeker M."/>
            <person name="Gross H."/>
        </authorList>
    </citation>
    <scope>NUCLEOTIDE SEQUENCE [LARGE SCALE GENOMIC DNA]</scope>
    <source>
        <strain evidence="3 4">DSM 26639</strain>
    </source>
</reference>
<dbReference type="Proteomes" id="UP000437862">
    <property type="component" value="Chromosome"/>
</dbReference>
<feature type="domain" description="Ice-binding protein C-terminal" evidence="2">
    <location>
        <begin position="227"/>
        <end position="250"/>
    </location>
</feature>
<accession>A0ABX6FN95</accession>
<feature type="chain" id="PRO_5047112714" evidence="1">
    <location>
        <begin position="30"/>
        <end position="522"/>
    </location>
</feature>
<evidence type="ECO:0000313" key="3">
    <source>
        <dbReference type="EMBL" id="QGZ39028.1"/>
    </source>
</evidence>
<gene>
    <name evidence="3" type="ORF">GO485_08170</name>
</gene>
<evidence type="ECO:0000256" key="1">
    <source>
        <dbReference type="SAM" id="SignalP"/>
    </source>
</evidence>
<feature type="domain" description="Ice-binding protein C-terminal" evidence="2">
    <location>
        <begin position="492"/>
        <end position="510"/>
    </location>
</feature>
<keyword evidence="4" id="KW-1185">Reference proteome</keyword>